<reference evidence="2 3" key="1">
    <citation type="submission" date="2018-09" db="EMBL/GenBank/DDBJ databases">
        <title>Murine metabolic-syndrome-specific gut microbial biobank.</title>
        <authorList>
            <person name="Liu C."/>
        </authorList>
    </citation>
    <scope>NUCLEOTIDE SEQUENCE [LARGE SCALE GENOMIC DNA]</scope>
    <source>
        <strain evidence="2 3">0.1xD8-82</strain>
    </source>
</reference>
<accession>A0A3A9A6L8</accession>
<organism evidence="2 3">
    <name type="scientific">Parablautia intestinalis</name>
    <dbReference type="NCBI Taxonomy" id="2320100"/>
    <lineage>
        <taxon>Bacteria</taxon>
        <taxon>Bacillati</taxon>
        <taxon>Bacillota</taxon>
        <taxon>Clostridia</taxon>
        <taxon>Lachnospirales</taxon>
        <taxon>Lachnospiraceae</taxon>
        <taxon>Parablautia</taxon>
    </lineage>
</organism>
<dbReference type="InterPro" id="IPR036597">
    <property type="entry name" value="Fido-like_dom_sf"/>
</dbReference>
<dbReference type="PROSITE" id="PS51459">
    <property type="entry name" value="FIDO"/>
    <property type="match status" value="1"/>
</dbReference>
<dbReference type="SUPFAM" id="SSF140931">
    <property type="entry name" value="Fic-like"/>
    <property type="match status" value="1"/>
</dbReference>
<evidence type="ECO:0000259" key="1">
    <source>
        <dbReference type="PROSITE" id="PS51459"/>
    </source>
</evidence>
<dbReference type="Gene3D" id="1.10.3290.10">
    <property type="entry name" value="Fido-like domain"/>
    <property type="match status" value="1"/>
</dbReference>
<dbReference type="Proteomes" id="UP000280696">
    <property type="component" value="Unassembled WGS sequence"/>
</dbReference>
<proteinExistence type="predicted"/>
<dbReference type="InterPro" id="IPR003812">
    <property type="entry name" value="Fido"/>
</dbReference>
<feature type="domain" description="Fido" evidence="1">
    <location>
        <begin position="110"/>
        <end position="269"/>
    </location>
</feature>
<dbReference type="AlphaFoldDB" id="A0A3A9A6L8"/>
<dbReference type="EMBL" id="RAYQ01000055">
    <property type="protein sequence ID" value="RKI86908.1"/>
    <property type="molecule type" value="Genomic_DNA"/>
</dbReference>
<comment type="caution">
    <text evidence="2">The sequence shown here is derived from an EMBL/GenBank/DDBJ whole genome shotgun (WGS) entry which is preliminary data.</text>
</comment>
<sequence>MIPYTGDYIEHIDGSINNFKYYTFTPRPLMHGDMYKMDDELSALLIEVHRNIGFLKGLFKYAPNREAFVELMLLKECTYSRMIDYDTLTFHEVLASRGSGKNDIASITNLKLAYKKAIDRTISAPVLSELCGIALYGDVVSKPIDIRDKQTFLLGVRTNLRSYNPTAPDAVLPALADISAYLYNDKDTDPLIKAALVHYQFEMIHSFERYNGIVGRIIVPTILCNIVGEARPLICLSEYLYHNKNEYFDLLQTTQYSGGYIRWIKFCVNAINETAKRSAQLLIQYEDIVAKDIKQLEDIQLLPKSVWRVYNYLKLFPVTSISHAATQLGSSFNSISNALHLLSSNGIVTQENDNMRNRIWKYTALASHLI</sequence>
<evidence type="ECO:0000313" key="3">
    <source>
        <dbReference type="Proteomes" id="UP000280696"/>
    </source>
</evidence>
<gene>
    <name evidence="2" type="ORF">D7V94_22235</name>
</gene>
<dbReference type="OrthoDB" id="9813719at2"/>
<dbReference type="Pfam" id="PF02661">
    <property type="entry name" value="Fic"/>
    <property type="match status" value="1"/>
</dbReference>
<dbReference type="RefSeq" id="WP_120472441.1">
    <property type="nucleotide sequence ID" value="NZ_RAYQ01000055.1"/>
</dbReference>
<evidence type="ECO:0000313" key="2">
    <source>
        <dbReference type="EMBL" id="RKI86908.1"/>
    </source>
</evidence>
<protein>
    <recommendedName>
        <fullName evidence="1">Fido domain-containing protein</fullName>
    </recommendedName>
</protein>
<keyword evidence="3" id="KW-1185">Reference proteome</keyword>
<name>A0A3A9A6L8_9FIRM</name>